<dbReference type="PANTHER" id="PTHR43711">
    <property type="entry name" value="TWO-COMPONENT HISTIDINE KINASE"/>
    <property type="match status" value="1"/>
</dbReference>
<dbReference type="GO" id="GO:0000155">
    <property type="term" value="F:phosphorelay sensor kinase activity"/>
    <property type="evidence" value="ECO:0007669"/>
    <property type="project" value="InterPro"/>
</dbReference>
<evidence type="ECO:0000256" key="5">
    <source>
        <dbReference type="ARBA" id="ARBA00022679"/>
    </source>
</evidence>
<comment type="subcellular location">
    <subcellularLocation>
        <location evidence="2">Cell membrane</location>
    </subcellularLocation>
</comment>
<dbReference type="PROSITE" id="PS50109">
    <property type="entry name" value="HIS_KIN"/>
    <property type="match status" value="1"/>
</dbReference>
<dbReference type="InterPro" id="IPR003594">
    <property type="entry name" value="HATPase_dom"/>
</dbReference>
<comment type="catalytic activity">
    <reaction evidence="1">
        <text>ATP + protein L-histidine = ADP + protein N-phospho-L-histidine.</text>
        <dbReference type="EC" id="2.7.13.3"/>
    </reaction>
</comment>
<comment type="caution">
    <text evidence="9">The sequence shown here is derived from an EMBL/GenBank/DDBJ whole genome shotgun (WGS) entry which is preliminary data.</text>
</comment>
<accession>S2WIT4</accession>
<dbReference type="Pfam" id="PF00512">
    <property type="entry name" value="HisKA"/>
    <property type="match status" value="1"/>
</dbReference>
<keyword evidence="6" id="KW-0418">Kinase</keyword>
<keyword evidence="10" id="KW-1185">Reference proteome</keyword>
<dbReference type="GO" id="GO:0005886">
    <property type="term" value="C:plasma membrane"/>
    <property type="evidence" value="ECO:0007669"/>
    <property type="project" value="UniProtKB-SubCell"/>
</dbReference>
<dbReference type="CDD" id="cd00082">
    <property type="entry name" value="HisKA"/>
    <property type="match status" value="1"/>
</dbReference>
<sequence length="256" mass="27152">MWFGWVVAGVLAVVLAVVVAKRNKDDSESVDPSAGEPAIIAHEMRTPLTLIRGAAELLAEETPGPLNETQRNFVATIQDNSSQAIDIAENFIANLKLNSPSGKLVVEEVDVRAVVADAAKQLRKITDLPIYVDARGGILPIWADKGMIRQVVWNLINNSARHAGKDAAITVRIENAEGGGAILSVSDDGAGIALDEQERLFKPFAAGTSRRPGSGIGMMVTKQIVERHGGRIMVDSLPGLGTVIVIALPKGTPDKA</sequence>
<dbReference type="Proteomes" id="UP000014417">
    <property type="component" value="Unassembled WGS sequence"/>
</dbReference>
<organism evidence="9 10">
    <name type="scientific">Propionimicrobium lymphophilum ACS-093-V-SCH5</name>
    <dbReference type="NCBI Taxonomy" id="883161"/>
    <lineage>
        <taxon>Bacteria</taxon>
        <taxon>Bacillati</taxon>
        <taxon>Actinomycetota</taxon>
        <taxon>Actinomycetes</taxon>
        <taxon>Propionibacteriales</taxon>
        <taxon>Propionibacteriaceae</taxon>
        <taxon>Propionimicrobium</taxon>
    </lineage>
</organism>
<name>S2WIT4_9ACTN</name>
<dbReference type="SUPFAM" id="SSF47384">
    <property type="entry name" value="Homodimeric domain of signal transducing histidine kinase"/>
    <property type="match status" value="1"/>
</dbReference>
<evidence type="ECO:0000313" key="9">
    <source>
        <dbReference type="EMBL" id="EPD32557.1"/>
    </source>
</evidence>
<dbReference type="InterPro" id="IPR003661">
    <property type="entry name" value="HisK_dim/P_dom"/>
</dbReference>
<keyword evidence="5" id="KW-0808">Transferase</keyword>
<keyword evidence="7" id="KW-0902">Two-component regulatory system</keyword>
<dbReference type="SUPFAM" id="SSF55874">
    <property type="entry name" value="ATPase domain of HSP90 chaperone/DNA topoisomerase II/histidine kinase"/>
    <property type="match status" value="1"/>
</dbReference>
<evidence type="ECO:0000256" key="3">
    <source>
        <dbReference type="ARBA" id="ARBA00012438"/>
    </source>
</evidence>
<evidence type="ECO:0000256" key="1">
    <source>
        <dbReference type="ARBA" id="ARBA00000085"/>
    </source>
</evidence>
<dbReference type="Pfam" id="PF02518">
    <property type="entry name" value="HATPase_c"/>
    <property type="match status" value="1"/>
</dbReference>
<dbReference type="Gene3D" id="3.30.565.10">
    <property type="entry name" value="Histidine kinase-like ATPase, C-terminal domain"/>
    <property type="match status" value="1"/>
</dbReference>
<dbReference type="OrthoDB" id="9757990at2"/>
<gene>
    <name evidence="9" type="ORF">HMPREF9306_02129</name>
</gene>
<dbReference type="AlphaFoldDB" id="S2WIT4"/>
<dbReference type="PANTHER" id="PTHR43711:SF1">
    <property type="entry name" value="HISTIDINE KINASE 1"/>
    <property type="match status" value="1"/>
</dbReference>
<dbReference type="RefSeq" id="WP_016456932.1">
    <property type="nucleotide sequence ID" value="NZ_KE150269.1"/>
</dbReference>
<dbReference type="InterPro" id="IPR036097">
    <property type="entry name" value="HisK_dim/P_sf"/>
</dbReference>
<evidence type="ECO:0000259" key="8">
    <source>
        <dbReference type="PROSITE" id="PS50109"/>
    </source>
</evidence>
<evidence type="ECO:0000256" key="6">
    <source>
        <dbReference type="ARBA" id="ARBA00022777"/>
    </source>
</evidence>
<dbReference type="InterPro" id="IPR050736">
    <property type="entry name" value="Sensor_HK_Regulatory"/>
</dbReference>
<evidence type="ECO:0000313" key="10">
    <source>
        <dbReference type="Proteomes" id="UP000014417"/>
    </source>
</evidence>
<proteinExistence type="predicted"/>
<protein>
    <recommendedName>
        <fullName evidence="3">histidine kinase</fullName>
        <ecNumber evidence="3">2.7.13.3</ecNumber>
    </recommendedName>
</protein>
<evidence type="ECO:0000256" key="7">
    <source>
        <dbReference type="ARBA" id="ARBA00023012"/>
    </source>
</evidence>
<evidence type="ECO:0000256" key="4">
    <source>
        <dbReference type="ARBA" id="ARBA00022553"/>
    </source>
</evidence>
<dbReference type="SMART" id="SM00388">
    <property type="entry name" value="HisKA"/>
    <property type="match status" value="1"/>
</dbReference>
<dbReference type="HOGENOM" id="CLU_000445_89_3_11"/>
<dbReference type="InterPro" id="IPR004358">
    <property type="entry name" value="Sig_transdc_His_kin-like_C"/>
</dbReference>
<dbReference type="PRINTS" id="PR00344">
    <property type="entry name" value="BCTRLSENSOR"/>
</dbReference>
<dbReference type="InterPro" id="IPR036890">
    <property type="entry name" value="HATPase_C_sf"/>
</dbReference>
<dbReference type="EMBL" id="AGZR01000009">
    <property type="protein sequence ID" value="EPD32557.1"/>
    <property type="molecule type" value="Genomic_DNA"/>
</dbReference>
<evidence type="ECO:0000256" key="2">
    <source>
        <dbReference type="ARBA" id="ARBA00004236"/>
    </source>
</evidence>
<feature type="domain" description="Histidine kinase" evidence="8">
    <location>
        <begin position="39"/>
        <end position="252"/>
    </location>
</feature>
<dbReference type="Gene3D" id="1.10.287.130">
    <property type="match status" value="1"/>
</dbReference>
<keyword evidence="4" id="KW-0597">Phosphoprotein</keyword>
<dbReference type="STRING" id="883161.HMPREF9306_02129"/>
<dbReference type="EC" id="2.7.13.3" evidence="3"/>
<dbReference type="SMART" id="SM00387">
    <property type="entry name" value="HATPase_c"/>
    <property type="match status" value="1"/>
</dbReference>
<dbReference type="InterPro" id="IPR005467">
    <property type="entry name" value="His_kinase_dom"/>
</dbReference>
<reference evidence="9 10" key="1">
    <citation type="submission" date="2013-04" db="EMBL/GenBank/DDBJ databases">
        <title>The Genome Sequence of Propionimicrobium lymphophilum ACS-093-V-SCH5.</title>
        <authorList>
            <consortium name="The Broad Institute Genomics Platform"/>
            <person name="Earl A."/>
            <person name="Ward D."/>
            <person name="Feldgarden M."/>
            <person name="Gevers D."/>
            <person name="Saerens B."/>
            <person name="Vaneechoutte M."/>
            <person name="Walker B."/>
            <person name="Young S."/>
            <person name="Zeng Q."/>
            <person name="Gargeya S."/>
            <person name="Fitzgerald M."/>
            <person name="Haas B."/>
            <person name="Abouelleil A."/>
            <person name="Allen A.W."/>
            <person name="Alvarado L."/>
            <person name="Arachchi H.M."/>
            <person name="Berlin A.M."/>
            <person name="Chapman S.B."/>
            <person name="Gainer-Dewar J."/>
            <person name="Goldberg J."/>
            <person name="Griggs A."/>
            <person name="Gujja S."/>
            <person name="Hansen M."/>
            <person name="Howarth C."/>
            <person name="Imamovic A."/>
            <person name="Ireland A."/>
            <person name="Larimer J."/>
            <person name="McCowan C."/>
            <person name="Murphy C."/>
            <person name="Pearson M."/>
            <person name="Poon T.W."/>
            <person name="Priest M."/>
            <person name="Roberts A."/>
            <person name="Saif S."/>
            <person name="Shea T."/>
            <person name="Sisk P."/>
            <person name="Sykes S."/>
            <person name="Wortman J."/>
            <person name="Nusbaum C."/>
            <person name="Birren B."/>
        </authorList>
    </citation>
    <scope>NUCLEOTIDE SEQUENCE [LARGE SCALE GENOMIC DNA]</scope>
    <source>
        <strain evidence="9 10">ACS-093-V-SCH5</strain>
    </source>
</reference>